<evidence type="ECO:0000256" key="2">
    <source>
        <dbReference type="ARBA" id="ARBA00022801"/>
    </source>
</evidence>
<dbReference type="GO" id="GO:0016787">
    <property type="term" value="F:hydrolase activity"/>
    <property type="evidence" value="ECO:0007669"/>
    <property type="project" value="UniProtKB-KW"/>
</dbReference>
<reference evidence="4 5" key="1">
    <citation type="journal article" date="2013" name="Genome Biol. Evol.">
        <title>Comparison of metabolic capacities and inference of gene content evolution in mosquito-associated Spiroplasma diminutum and S. taiwanense.</title>
        <authorList>
            <person name="Lo W.S."/>
            <person name="Ku C."/>
            <person name="Chen L.L."/>
            <person name="Chang T.H."/>
            <person name="Kuo C.H."/>
        </authorList>
    </citation>
    <scope>NUCLEOTIDE SEQUENCE [LARGE SCALE GENOMIC DNA]</scope>
    <source>
        <strain evidence="4">CT-1</strain>
    </source>
</reference>
<proteinExistence type="inferred from homology"/>
<dbReference type="PANTHER" id="PTHR30237">
    <property type="entry name" value="MURAMOYLTETRAPEPTIDE CARBOXYPEPTIDASE"/>
    <property type="match status" value="1"/>
</dbReference>
<dbReference type="PATRIC" id="fig|1276220.3.peg.504"/>
<gene>
    <name evidence="4" type="ORF">STAIW_v1c04980</name>
</gene>
<dbReference type="AlphaFoldDB" id="S5LZK0"/>
<dbReference type="RefSeq" id="WP_020834276.1">
    <property type="nucleotide sequence ID" value="NC_021846.1"/>
</dbReference>
<evidence type="ECO:0000313" key="4">
    <source>
        <dbReference type="EMBL" id="AGR41137.1"/>
    </source>
</evidence>
<dbReference type="HOGENOM" id="CLU_986629_0_0_14"/>
<dbReference type="PANTHER" id="PTHR30237:SF5">
    <property type="entry name" value="CARBOXYPEPTIDASE VC_A0337-RELATED"/>
    <property type="match status" value="1"/>
</dbReference>
<dbReference type="OrthoDB" id="9807329at2"/>
<dbReference type="InterPro" id="IPR003507">
    <property type="entry name" value="S66_fam"/>
</dbReference>
<dbReference type="InterPro" id="IPR027478">
    <property type="entry name" value="LdcA_N"/>
</dbReference>
<feature type="domain" description="LD-carboxypeptidase C-terminal" evidence="3">
    <location>
        <begin position="162"/>
        <end position="227"/>
    </location>
</feature>
<dbReference type="SUPFAM" id="SSF141986">
    <property type="entry name" value="LD-carboxypeptidase A C-terminal domain-like"/>
    <property type="match status" value="1"/>
</dbReference>
<comment type="similarity">
    <text evidence="1">Belongs to the peptidase S66 family.</text>
</comment>
<dbReference type="EMBL" id="CP005074">
    <property type="protein sequence ID" value="AGR41137.1"/>
    <property type="molecule type" value="Genomic_DNA"/>
</dbReference>
<organism evidence="4 5">
    <name type="scientific">Spiroplasma taiwanense CT-1</name>
    <dbReference type="NCBI Taxonomy" id="1276220"/>
    <lineage>
        <taxon>Bacteria</taxon>
        <taxon>Bacillati</taxon>
        <taxon>Mycoplasmatota</taxon>
        <taxon>Mollicutes</taxon>
        <taxon>Entomoplasmatales</taxon>
        <taxon>Spiroplasmataceae</taxon>
        <taxon>Spiroplasma</taxon>
    </lineage>
</organism>
<dbReference type="InterPro" id="IPR027461">
    <property type="entry name" value="Carboxypeptidase_A_C_sf"/>
</dbReference>
<dbReference type="Gene3D" id="3.50.30.60">
    <property type="entry name" value="LD-carboxypeptidase A C-terminal domain-like"/>
    <property type="match status" value="1"/>
</dbReference>
<keyword evidence="5" id="KW-1185">Reference proteome</keyword>
<dbReference type="KEGG" id="stai:STAIW_v1c04980"/>
<dbReference type="Proteomes" id="UP000014984">
    <property type="component" value="Chromosome"/>
</dbReference>
<evidence type="ECO:0000256" key="1">
    <source>
        <dbReference type="ARBA" id="ARBA00010233"/>
    </source>
</evidence>
<evidence type="ECO:0000313" key="5">
    <source>
        <dbReference type="Proteomes" id="UP000014984"/>
    </source>
</evidence>
<dbReference type="InterPro" id="IPR040921">
    <property type="entry name" value="Peptidase_S66C"/>
</dbReference>
<dbReference type="Gene3D" id="3.40.50.10740">
    <property type="entry name" value="Class I glutamine amidotransferase-like"/>
    <property type="match status" value="1"/>
</dbReference>
<name>S5LZK0_9MOLU</name>
<protein>
    <recommendedName>
        <fullName evidence="3">LD-carboxypeptidase C-terminal domain-containing protein</fullName>
    </recommendedName>
</protein>
<accession>S5LZK0</accession>
<keyword evidence="2" id="KW-0378">Hydrolase</keyword>
<sequence length="282" mass="32964">MKLAVFHVSNFIMQNEIEYKNSINFFEEKGFKVIRPIEEFKKFDKEIALPFEFNKVIKRDCVLALPSFCEKDTDYFLDKIDYKDISKTQTTFCGNSFVTPILNAISIKSKNPVFYGPNFITQFNLETKEELYIDLIQKLTSKEQLKYYKDENYLFHGSKIIKGILIGGEINSLIKFWNTKYSFKINQNSILFIDGIINNIDELTKILTFLDLNNVFKKVKAIIFCETILDDRVIFEMLIKKFKNINKANLVVGFSGMFSSKISIIKLNSEIKIDFKNKVIIQ</sequence>
<dbReference type="Pfam" id="PF17676">
    <property type="entry name" value="Peptidase_S66C"/>
    <property type="match status" value="1"/>
</dbReference>
<dbReference type="eggNOG" id="COG1619">
    <property type="taxonomic scope" value="Bacteria"/>
</dbReference>
<evidence type="ECO:0000259" key="3">
    <source>
        <dbReference type="Pfam" id="PF17676"/>
    </source>
</evidence>